<dbReference type="GO" id="GO:0006811">
    <property type="term" value="P:monoatomic ion transport"/>
    <property type="evidence" value="ECO:0007669"/>
    <property type="project" value="UniProtKB-KW"/>
</dbReference>
<accession>A0A8H5HUT3</accession>
<evidence type="ECO:0000256" key="8">
    <source>
        <dbReference type="ARBA" id="ARBA00023065"/>
    </source>
</evidence>
<dbReference type="Pfam" id="PF05631">
    <property type="entry name" value="MFS_5"/>
    <property type="match status" value="1"/>
</dbReference>
<feature type="transmembrane region" description="Helical" evidence="12">
    <location>
        <begin position="191"/>
        <end position="214"/>
    </location>
</feature>
<dbReference type="InterPro" id="IPR008509">
    <property type="entry name" value="MOT2/MFSD5"/>
</dbReference>
<evidence type="ECO:0000256" key="3">
    <source>
        <dbReference type="ARBA" id="ARBA00021242"/>
    </source>
</evidence>
<keyword evidence="4" id="KW-0813">Transport</keyword>
<keyword evidence="14" id="KW-1185">Reference proteome</keyword>
<evidence type="ECO:0000256" key="11">
    <source>
        <dbReference type="ARBA" id="ARBA00032555"/>
    </source>
</evidence>
<comment type="caution">
    <text evidence="13">The sequence shown here is derived from an EMBL/GenBank/DDBJ whole genome shotgun (WGS) entry which is preliminary data.</text>
</comment>
<evidence type="ECO:0000313" key="13">
    <source>
        <dbReference type="EMBL" id="KAF5389595.1"/>
    </source>
</evidence>
<evidence type="ECO:0000256" key="10">
    <source>
        <dbReference type="ARBA" id="ARBA00030646"/>
    </source>
</evidence>
<dbReference type="SUPFAM" id="SSF103473">
    <property type="entry name" value="MFS general substrate transporter"/>
    <property type="match status" value="1"/>
</dbReference>
<evidence type="ECO:0000256" key="6">
    <source>
        <dbReference type="ARBA" id="ARBA00022692"/>
    </source>
</evidence>
<dbReference type="EMBL" id="JAACJN010000021">
    <property type="protein sequence ID" value="KAF5389595.1"/>
    <property type="molecule type" value="Genomic_DNA"/>
</dbReference>
<evidence type="ECO:0000256" key="1">
    <source>
        <dbReference type="ARBA" id="ARBA00003019"/>
    </source>
</evidence>
<dbReference type="GO" id="GO:0015098">
    <property type="term" value="F:molybdate ion transmembrane transporter activity"/>
    <property type="evidence" value="ECO:0007669"/>
    <property type="project" value="InterPro"/>
</dbReference>
<dbReference type="PANTHER" id="PTHR23516">
    <property type="entry name" value="SAM (S-ADENOSYL METHIONINE) TRANSPORTER"/>
    <property type="match status" value="1"/>
</dbReference>
<feature type="transmembrane region" description="Helical" evidence="12">
    <location>
        <begin position="316"/>
        <end position="337"/>
    </location>
</feature>
<feature type="transmembrane region" description="Helical" evidence="12">
    <location>
        <begin position="7"/>
        <end position="25"/>
    </location>
</feature>
<keyword evidence="5" id="KW-1003">Cell membrane</keyword>
<dbReference type="PANTHER" id="PTHR23516:SF1">
    <property type="entry name" value="MOLYBDATE-ANION TRANSPORTER"/>
    <property type="match status" value="1"/>
</dbReference>
<dbReference type="GO" id="GO:0005886">
    <property type="term" value="C:plasma membrane"/>
    <property type="evidence" value="ECO:0007669"/>
    <property type="project" value="UniProtKB-SubCell"/>
</dbReference>
<evidence type="ECO:0000313" key="14">
    <source>
        <dbReference type="Proteomes" id="UP000518752"/>
    </source>
</evidence>
<sequence length="352" mass="38041">MMFCITYTLSCICIFIPFLPILLVGRSLGGISTSILFSAFESWLVSSSNTAGLLDSDLSRIMGRASLVNGFVAAGAGVVSNQLVSFSHNFGSPFILSGAILVLAWFVIAGSWSENYGSIGSDSSAQNEGIFKLKRLSEAWGIVRRDKILLVLGLTQTCFEGSMYLFVFIWVPSLQEASHSSNILPLPLGYIFSSFMISMMLGSLLYTAITSYVLHGSNTSTGDDSLLLHAKLSSLVCATSGFALAASISTRDERIRFWCFCAFEACVGMYYPVQGMLRGRLIANEHRATLSSLFRVPLNMFVVVSILTGVSSARYAVLSSSSCMLGLSAIATGLVIVKHAEESHRRSPREIS</sequence>
<feature type="transmembrane region" description="Helical" evidence="12">
    <location>
        <begin position="293"/>
        <end position="310"/>
    </location>
</feature>
<dbReference type="InterPro" id="IPR036259">
    <property type="entry name" value="MFS_trans_sf"/>
</dbReference>
<name>A0A8H5HUT3_9AGAR</name>
<dbReference type="AlphaFoldDB" id="A0A8H5HUT3"/>
<evidence type="ECO:0000256" key="4">
    <source>
        <dbReference type="ARBA" id="ARBA00022448"/>
    </source>
</evidence>
<keyword evidence="9 12" id="KW-0472">Membrane</keyword>
<evidence type="ECO:0000256" key="5">
    <source>
        <dbReference type="ARBA" id="ARBA00022475"/>
    </source>
</evidence>
<proteinExistence type="predicted"/>
<feature type="transmembrane region" description="Helical" evidence="12">
    <location>
        <begin position="148"/>
        <end position="171"/>
    </location>
</feature>
<evidence type="ECO:0000256" key="2">
    <source>
        <dbReference type="ARBA" id="ARBA00004651"/>
    </source>
</evidence>
<keyword evidence="7 12" id="KW-1133">Transmembrane helix</keyword>
<organism evidence="13 14">
    <name type="scientific">Collybiopsis confluens</name>
    <dbReference type="NCBI Taxonomy" id="2823264"/>
    <lineage>
        <taxon>Eukaryota</taxon>
        <taxon>Fungi</taxon>
        <taxon>Dikarya</taxon>
        <taxon>Basidiomycota</taxon>
        <taxon>Agaricomycotina</taxon>
        <taxon>Agaricomycetes</taxon>
        <taxon>Agaricomycetidae</taxon>
        <taxon>Agaricales</taxon>
        <taxon>Marasmiineae</taxon>
        <taxon>Omphalotaceae</taxon>
        <taxon>Collybiopsis</taxon>
    </lineage>
</organism>
<dbReference type="OrthoDB" id="263957at2759"/>
<gene>
    <name evidence="13" type="ORF">D9757_004183</name>
</gene>
<protein>
    <recommendedName>
        <fullName evidence="3">Molybdate-anion transporter</fullName>
    </recommendedName>
    <alternativeName>
        <fullName evidence="10">Major facilitator superfamily domain-containing protein 5</fullName>
    </alternativeName>
    <alternativeName>
        <fullName evidence="11">Molybdate transporter 2 homolog</fullName>
    </alternativeName>
</protein>
<evidence type="ECO:0000256" key="7">
    <source>
        <dbReference type="ARBA" id="ARBA00022989"/>
    </source>
</evidence>
<keyword evidence="6 12" id="KW-0812">Transmembrane</keyword>
<dbReference type="Proteomes" id="UP000518752">
    <property type="component" value="Unassembled WGS sequence"/>
</dbReference>
<reference evidence="13 14" key="1">
    <citation type="journal article" date="2020" name="ISME J.">
        <title>Uncovering the hidden diversity of litter-decomposition mechanisms in mushroom-forming fungi.</title>
        <authorList>
            <person name="Floudas D."/>
            <person name="Bentzer J."/>
            <person name="Ahren D."/>
            <person name="Johansson T."/>
            <person name="Persson P."/>
            <person name="Tunlid A."/>
        </authorList>
    </citation>
    <scope>NUCLEOTIDE SEQUENCE [LARGE SCALE GENOMIC DNA]</scope>
    <source>
        <strain evidence="13 14">CBS 406.79</strain>
    </source>
</reference>
<comment type="subcellular location">
    <subcellularLocation>
        <location evidence="2">Cell membrane</location>
        <topology evidence="2">Multi-pass membrane protein</topology>
    </subcellularLocation>
</comment>
<evidence type="ECO:0000256" key="12">
    <source>
        <dbReference type="SAM" id="Phobius"/>
    </source>
</evidence>
<feature type="transmembrane region" description="Helical" evidence="12">
    <location>
        <begin position="90"/>
        <end position="108"/>
    </location>
</feature>
<comment type="function">
    <text evidence="1">Mediates high-affinity intracellular uptake of the rare oligo-element molybdenum.</text>
</comment>
<keyword evidence="8" id="KW-0406">Ion transport</keyword>
<evidence type="ECO:0000256" key="9">
    <source>
        <dbReference type="ARBA" id="ARBA00023136"/>
    </source>
</evidence>